<dbReference type="GO" id="GO:0020037">
    <property type="term" value="F:heme binding"/>
    <property type="evidence" value="ECO:0007669"/>
    <property type="project" value="InterPro"/>
</dbReference>
<dbReference type="PANTHER" id="PTHR24302:SF47">
    <property type="entry name" value="CYTOCHROME P450"/>
    <property type="match status" value="1"/>
</dbReference>
<keyword evidence="6" id="KW-0256">Endoplasmic reticulum</keyword>
<dbReference type="VEuPathDB" id="VectorBase:HLOH_047319"/>
<dbReference type="OrthoDB" id="6410329at2759"/>
<dbReference type="GO" id="GO:0008395">
    <property type="term" value="F:steroid hydroxylase activity"/>
    <property type="evidence" value="ECO:0007669"/>
    <property type="project" value="TreeGrafter"/>
</dbReference>
<evidence type="ECO:0000256" key="8">
    <source>
        <dbReference type="ARBA" id="ARBA00022989"/>
    </source>
</evidence>
<comment type="caution">
    <text evidence="15">The sequence shown here is derived from an EMBL/GenBank/DDBJ whole genome shotgun (WGS) entry which is preliminary data.</text>
</comment>
<comment type="similarity">
    <text evidence="2">Belongs to the cytochrome P450 family.</text>
</comment>
<evidence type="ECO:0000256" key="6">
    <source>
        <dbReference type="ARBA" id="ARBA00022824"/>
    </source>
</evidence>
<name>A0A9J6FT11_HAELO</name>
<accession>A0A9J6FT11</accession>
<evidence type="ECO:0000256" key="11">
    <source>
        <dbReference type="ARBA" id="ARBA00023033"/>
    </source>
</evidence>
<evidence type="ECO:0000256" key="5">
    <source>
        <dbReference type="ARBA" id="ARBA00022723"/>
    </source>
</evidence>
<evidence type="ECO:0000256" key="3">
    <source>
        <dbReference type="ARBA" id="ARBA00022617"/>
    </source>
</evidence>
<dbReference type="EMBL" id="JABSTR010000003">
    <property type="protein sequence ID" value="KAH9365959.1"/>
    <property type="molecule type" value="Genomic_DNA"/>
</dbReference>
<gene>
    <name evidence="15" type="ORF">HPB48_001692</name>
</gene>
<reference evidence="15 16" key="1">
    <citation type="journal article" date="2020" name="Cell">
        <title>Large-Scale Comparative Analyses of Tick Genomes Elucidate Their Genetic Diversity and Vector Capacities.</title>
        <authorList>
            <consortium name="Tick Genome and Microbiome Consortium (TIGMIC)"/>
            <person name="Jia N."/>
            <person name="Wang J."/>
            <person name="Shi W."/>
            <person name="Du L."/>
            <person name="Sun Y."/>
            <person name="Zhan W."/>
            <person name="Jiang J.F."/>
            <person name="Wang Q."/>
            <person name="Zhang B."/>
            <person name="Ji P."/>
            <person name="Bell-Sakyi L."/>
            <person name="Cui X.M."/>
            <person name="Yuan T.T."/>
            <person name="Jiang B.G."/>
            <person name="Yang W.F."/>
            <person name="Lam T.T."/>
            <person name="Chang Q.C."/>
            <person name="Ding S.J."/>
            <person name="Wang X.J."/>
            <person name="Zhu J.G."/>
            <person name="Ruan X.D."/>
            <person name="Zhao L."/>
            <person name="Wei J.T."/>
            <person name="Ye R.Z."/>
            <person name="Que T.C."/>
            <person name="Du C.H."/>
            <person name="Zhou Y.H."/>
            <person name="Cheng J.X."/>
            <person name="Dai P.F."/>
            <person name="Guo W.B."/>
            <person name="Han X.H."/>
            <person name="Huang E.J."/>
            <person name="Li L.F."/>
            <person name="Wei W."/>
            <person name="Gao Y.C."/>
            <person name="Liu J.Z."/>
            <person name="Shao H.Z."/>
            <person name="Wang X."/>
            <person name="Wang C.C."/>
            <person name="Yang T.C."/>
            <person name="Huo Q.B."/>
            <person name="Li W."/>
            <person name="Chen H.Y."/>
            <person name="Chen S.E."/>
            <person name="Zhou L.G."/>
            <person name="Ni X.B."/>
            <person name="Tian J.H."/>
            <person name="Sheng Y."/>
            <person name="Liu T."/>
            <person name="Pan Y.S."/>
            <person name="Xia L.Y."/>
            <person name="Li J."/>
            <person name="Zhao F."/>
            <person name="Cao W.C."/>
        </authorList>
    </citation>
    <scope>NUCLEOTIDE SEQUENCE [LARGE SCALE GENOMIC DNA]</scope>
    <source>
        <strain evidence="15">HaeL-2018</strain>
    </source>
</reference>
<evidence type="ECO:0008006" key="17">
    <source>
        <dbReference type="Google" id="ProtNLM"/>
    </source>
</evidence>
<evidence type="ECO:0000313" key="15">
    <source>
        <dbReference type="EMBL" id="KAH9365959.1"/>
    </source>
</evidence>
<dbReference type="PANTHER" id="PTHR24302">
    <property type="entry name" value="CYTOCHROME P450 FAMILY 3"/>
    <property type="match status" value="1"/>
</dbReference>
<evidence type="ECO:0000256" key="1">
    <source>
        <dbReference type="ARBA" id="ARBA00004586"/>
    </source>
</evidence>
<evidence type="ECO:0000256" key="2">
    <source>
        <dbReference type="ARBA" id="ARBA00010617"/>
    </source>
</evidence>
<keyword evidence="13" id="KW-0472">Membrane</keyword>
<dbReference type="Gene3D" id="1.10.630.10">
    <property type="entry name" value="Cytochrome P450"/>
    <property type="match status" value="1"/>
</dbReference>
<dbReference type="GO" id="GO:0016705">
    <property type="term" value="F:oxidoreductase activity, acting on paired donors, with incorporation or reduction of molecular oxygen"/>
    <property type="evidence" value="ECO:0007669"/>
    <property type="project" value="InterPro"/>
</dbReference>
<keyword evidence="5" id="KW-0479">Metal-binding</keyword>
<evidence type="ECO:0000256" key="10">
    <source>
        <dbReference type="ARBA" id="ARBA00023004"/>
    </source>
</evidence>
<dbReference type="Pfam" id="PF00067">
    <property type="entry name" value="p450"/>
    <property type="match status" value="1"/>
</dbReference>
<evidence type="ECO:0000256" key="7">
    <source>
        <dbReference type="ARBA" id="ARBA00022832"/>
    </source>
</evidence>
<keyword evidence="14" id="KW-0456">Lyase</keyword>
<organism evidence="15 16">
    <name type="scientific">Haemaphysalis longicornis</name>
    <name type="common">Bush tick</name>
    <dbReference type="NCBI Taxonomy" id="44386"/>
    <lineage>
        <taxon>Eukaryota</taxon>
        <taxon>Metazoa</taxon>
        <taxon>Ecdysozoa</taxon>
        <taxon>Arthropoda</taxon>
        <taxon>Chelicerata</taxon>
        <taxon>Arachnida</taxon>
        <taxon>Acari</taxon>
        <taxon>Parasitiformes</taxon>
        <taxon>Ixodida</taxon>
        <taxon>Ixodoidea</taxon>
        <taxon>Ixodidae</taxon>
        <taxon>Haemaphysalinae</taxon>
        <taxon>Haemaphysalis</taxon>
    </lineage>
</organism>
<evidence type="ECO:0000256" key="12">
    <source>
        <dbReference type="ARBA" id="ARBA00023098"/>
    </source>
</evidence>
<protein>
    <recommendedName>
        <fullName evidence="17">Cytochrome P450</fullName>
    </recommendedName>
</protein>
<dbReference type="InterPro" id="IPR050705">
    <property type="entry name" value="Cytochrome_P450_3A"/>
</dbReference>
<evidence type="ECO:0000256" key="14">
    <source>
        <dbReference type="ARBA" id="ARBA00023239"/>
    </source>
</evidence>
<evidence type="ECO:0000256" key="13">
    <source>
        <dbReference type="ARBA" id="ARBA00023136"/>
    </source>
</evidence>
<dbReference type="GO" id="GO:0005789">
    <property type="term" value="C:endoplasmic reticulum membrane"/>
    <property type="evidence" value="ECO:0007669"/>
    <property type="project" value="UniProtKB-SubCell"/>
</dbReference>
<dbReference type="Proteomes" id="UP000821853">
    <property type="component" value="Unassembled WGS sequence"/>
</dbReference>
<dbReference type="InterPro" id="IPR036396">
    <property type="entry name" value="Cyt_P450_sf"/>
</dbReference>
<keyword evidence="4" id="KW-0812">Transmembrane</keyword>
<sequence>MVTRRFFIIIRDRFVTRSCDKDYMHNNVTIPAGTSILVPVHHLGRDPDFWDEPDKFDPDR</sequence>
<proteinExistence type="inferred from homology"/>
<keyword evidence="3" id="KW-0349">Heme</keyword>
<evidence type="ECO:0000256" key="4">
    <source>
        <dbReference type="ARBA" id="ARBA00022692"/>
    </source>
</evidence>
<dbReference type="InterPro" id="IPR001128">
    <property type="entry name" value="Cyt_P450"/>
</dbReference>
<evidence type="ECO:0000256" key="9">
    <source>
        <dbReference type="ARBA" id="ARBA00023002"/>
    </source>
</evidence>
<dbReference type="GO" id="GO:0005506">
    <property type="term" value="F:iron ion binding"/>
    <property type="evidence" value="ECO:0007669"/>
    <property type="project" value="InterPro"/>
</dbReference>
<keyword evidence="10" id="KW-0408">Iron</keyword>
<keyword evidence="7" id="KW-0276">Fatty acid metabolism</keyword>
<keyword evidence="8" id="KW-1133">Transmembrane helix</keyword>
<keyword evidence="16" id="KW-1185">Reference proteome</keyword>
<evidence type="ECO:0000313" key="16">
    <source>
        <dbReference type="Proteomes" id="UP000821853"/>
    </source>
</evidence>
<keyword evidence="12" id="KW-0443">Lipid metabolism</keyword>
<keyword evidence="9" id="KW-0560">Oxidoreductase</keyword>
<dbReference type="AlphaFoldDB" id="A0A9J6FT11"/>
<keyword evidence="11" id="KW-0503">Monooxygenase</keyword>
<dbReference type="GO" id="GO:0006631">
    <property type="term" value="P:fatty acid metabolic process"/>
    <property type="evidence" value="ECO:0007669"/>
    <property type="project" value="UniProtKB-KW"/>
</dbReference>
<dbReference type="GO" id="GO:0016829">
    <property type="term" value="F:lyase activity"/>
    <property type="evidence" value="ECO:0007669"/>
    <property type="project" value="UniProtKB-KW"/>
</dbReference>
<dbReference type="SUPFAM" id="SSF48264">
    <property type="entry name" value="Cytochrome P450"/>
    <property type="match status" value="1"/>
</dbReference>
<comment type="subcellular location">
    <subcellularLocation>
        <location evidence="1">Endoplasmic reticulum membrane</location>
    </subcellularLocation>
</comment>